<reference evidence="6" key="2">
    <citation type="submission" date="2023-06" db="EMBL/GenBank/DDBJ databases">
        <authorList>
            <person name="Swenson N.G."/>
            <person name="Wegrzyn J.L."/>
            <person name="Mcevoy S.L."/>
        </authorList>
    </citation>
    <scope>NUCLEOTIDE SEQUENCE</scope>
    <source>
        <strain evidence="6">NS2018</strain>
        <tissue evidence="6">Leaf</tissue>
    </source>
</reference>
<evidence type="ECO:0000259" key="5">
    <source>
        <dbReference type="PROSITE" id="PS51005"/>
    </source>
</evidence>
<reference evidence="6" key="1">
    <citation type="journal article" date="2022" name="Plant J.">
        <title>Strategies of tolerance reflected in two North American maple genomes.</title>
        <authorList>
            <person name="McEvoy S.L."/>
            <person name="Sezen U.U."/>
            <person name="Trouern-Trend A."/>
            <person name="McMahon S.M."/>
            <person name="Schaberg P.G."/>
            <person name="Yang J."/>
            <person name="Wegrzyn J.L."/>
            <person name="Swenson N.G."/>
        </authorList>
    </citation>
    <scope>NUCLEOTIDE SEQUENCE</scope>
    <source>
        <strain evidence="6">NS2018</strain>
    </source>
</reference>
<name>A0AA39VWF8_ACESA</name>
<keyword evidence="1" id="KW-0805">Transcription regulation</keyword>
<evidence type="ECO:0000256" key="3">
    <source>
        <dbReference type="ARBA" id="ARBA00023163"/>
    </source>
</evidence>
<proteinExistence type="predicted"/>
<keyword evidence="3" id="KW-0804">Transcription</keyword>
<keyword evidence="4" id="KW-0539">Nucleus</keyword>
<keyword evidence="2" id="KW-0238">DNA-binding</keyword>
<evidence type="ECO:0000256" key="2">
    <source>
        <dbReference type="ARBA" id="ARBA00023125"/>
    </source>
</evidence>
<dbReference type="InterPro" id="IPR036093">
    <property type="entry name" value="NAC_dom_sf"/>
</dbReference>
<dbReference type="GO" id="GO:0003677">
    <property type="term" value="F:DNA binding"/>
    <property type="evidence" value="ECO:0007669"/>
    <property type="project" value="UniProtKB-KW"/>
</dbReference>
<comment type="caution">
    <text evidence="6">The sequence shown here is derived from an EMBL/GenBank/DDBJ whole genome shotgun (WGS) entry which is preliminary data.</text>
</comment>
<dbReference type="SUPFAM" id="SSF101941">
    <property type="entry name" value="NAC domain"/>
    <property type="match status" value="1"/>
</dbReference>
<evidence type="ECO:0000256" key="1">
    <source>
        <dbReference type="ARBA" id="ARBA00023015"/>
    </source>
</evidence>
<dbReference type="PANTHER" id="PTHR31719">
    <property type="entry name" value="NAC TRANSCRIPTION FACTOR 56"/>
    <property type="match status" value="1"/>
</dbReference>
<dbReference type="Pfam" id="PF02365">
    <property type="entry name" value="NAM"/>
    <property type="match status" value="1"/>
</dbReference>
<organism evidence="6 7">
    <name type="scientific">Acer saccharum</name>
    <name type="common">Sugar maple</name>
    <dbReference type="NCBI Taxonomy" id="4024"/>
    <lineage>
        <taxon>Eukaryota</taxon>
        <taxon>Viridiplantae</taxon>
        <taxon>Streptophyta</taxon>
        <taxon>Embryophyta</taxon>
        <taxon>Tracheophyta</taxon>
        <taxon>Spermatophyta</taxon>
        <taxon>Magnoliopsida</taxon>
        <taxon>eudicotyledons</taxon>
        <taxon>Gunneridae</taxon>
        <taxon>Pentapetalae</taxon>
        <taxon>rosids</taxon>
        <taxon>malvids</taxon>
        <taxon>Sapindales</taxon>
        <taxon>Sapindaceae</taxon>
        <taxon>Hippocastanoideae</taxon>
        <taxon>Acereae</taxon>
        <taxon>Acer</taxon>
    </lineage>
</organism>
<dbReference type="EMBL" id="JAUESC010000004">
    <property type="protein sequence ID" value="KAK0595000.1"/>
    <property type="molecule type" value="Genomic_DNA"/>
</dbReference>
<dbReference type="AlphaFoldDB" id="A0AA39VWF8"/>
<accession>A0AA39VWF8</accession>
<feature type="domain" description="NAC" evidence="5">
    <location>
        <begin position="1"/>
        <end position="100"/>
    </location>
</feature>
<gene>
    <name evidence="6" type="ORF">LWI29_002475</name>
</gene>
<dbReference type="PROSITE" id="PS51005">
    <property type="entry name" value="NAC"/>
    <property type="match status" value="1"/>
</dbReference>
<dbReference type="InterPro" id="IPR003441">
    <property type="entry name" value="NAC-dom"/>
</dbReference>
<dbReference type="Proteomes" id="UP001168877">
    <property type="component" value="Unassembled WGS sequence"/>
</dbReference>
<evidence type="ECO:0000313" key="7">
    <source>
        <dbReference type="Proteomes" id="UP001168877"/>
    </source>
</evidence>
<sequence length="297" mass="33929">MYFFTSRDRKYLKGKRPNRAVVGGFWKATASKQAIEDKNNIIGYKSALVYHRGTFKNTTKTDWLMQEYTLPDNTPAYIPSTSSSTNMKLNTFVLCKIYRKSTKLFESMEPSTTSSATPLQAPPMLLLQTNDHYAQMPPELPLQANDHHVQMPPELPLQAINDHHEQTPPVLPLQTNDHHEHHSQLPYNVGLSFHDDRENNFRFDDHLWDFSYDPLIDSLLNGINLPPLQLSNNDSLLKNDNLPNPLLSDYSSFCETDFDLPPSQLLSDHNNILHPDDTTCSKLGWELPTLGQGRGWV</sequence>
<dbReference type="GO" id="GO:0006355">
    <property type="term" value="P:regulation of DNA-templated transcription"/>
    <property type="evidence" value="ECO:0007669"/>
    <property type="project" value="InterPro"/>
</dbReference>
<evidence type="ECO:0000313" key="6">
    <source>
        <dbReference type="EMBL" id="KAK0595000.1"/>
    </source>
</evidence>
<keyword evidence="7" id="KW-1185">Reference proteome</keyword>
<dbReference type="Gene3D" id="2.170.150.80">
    <property type="entry name" value="NAC domain"/>
    <property type="match status" value="1"/>
</dbReference>
<protein>
    <recommendedName>
        <fullName evidence="5">NAC domain-containing protein</fullName>
    </recommendedName>
</protein>
<evidence type="ECO:0000256" key="4">
    <source>
        <dbReference type="ARBA" id="ARBA00023242"/>
    </source>
</evidence>
<dbReference type="PANTHER" id="PTHR31719:SF179">
    <property type="entry name" value="OS08G0148400 PROTEIN"/>
    <property type="match status" value="1"/>
</dbReference>